<sequence>MTVLSTDANDLHLSPLDHSQSFLRMIALIQDEIDDTTAEYSTQIQDSILTALRLCEREPFFFNEKRTLTFKTQRGKTWYGQEEGIFIESERDVEAVLLGTHETPQEKTLVTQLVFKPREVLQKHYGAQFLQLPAQEISQGISQGIPQETLQGVPQETPQGVPQETPQGVPQGRPLFYTYHDQKIGLFPTPIQVETVRVFYAPAPFGEECLREEDNPWFTHAFDLIKARAKYELYKNILKDPEYAAVSFSDFQEQLQALRFETSRRKGAANILPMRF</sequence>
<dbReference type="Proteomes" id="UP000008948">
    <property type="component" value="Unassembled WGS sequence"/>
</dbReference>
<evidence type="ECO:0000313" key="2">
    <source>
        <dbReference type="Proteomes" id="UP000008948"/>
    </source>
</evidence>
<comment type="caution">
    <text evidence="1">The sequence shown here is derived from an EMBL/GenBank/DDBJ whole genome shotgun (WGS) entry which is preliminary data.</text>
</comment>
<proteinExistence type="predicted"/>
<name>A0ABP2QT39_BARVI</name>
<keyword evidence="2" id="KW-1185">Reference proteome</keyword>
<organism evidence="1 2">
    <name type="scientific">Bartonella vinsonii subsp. arupensis Pm136co</name>
    <dbReference type="NCBI Taxonomy" id="1094561"/>
    <lineage>
        <taxon>Bacteria</taxon>
        <taxon>Pseudomonadati</taxon>
        <taxon>Pseudomonadota</taxon>
        <taxon>Alphaproteobacteria</taxon>
        <taxon>Hyphomicrobiales</taxon>
        <taxon>Bartonellaceae</taxon>
        <taxon>Bartonella</taxon>
    </lineage>
</organism>
<reference evidence="1 2" key="1">
    <citation type="submission" date="2012-03" db="EMBL/GenBank/DDBJ databases">
        <title>The Genome Sequence of Bartonella vinsonii subsp. arupensis str. Pm136co.</title>
        <authorList>
            <consortium name="The Broad Institute Genome Sequencing Platform"/>
            <consortium name="The Broad Institute Genome Sequencing Center for Infectious Disease"/>
            <person name="Feldgarden M."/>
            <person name="Kirby J."/>
            <person name="Kosoy M."/>
            <person name="Birtles R."/>
            <person name="Probert W.S."/>
            <person name="Chiaraviglio L."/>
            <person name="Young S.K."/>
            <person name="Zeng Q."/>
            <person name="Gargeya S."/>
            <person name="Fitzgerald M."/>
            <person name="Haas B."/>
            <person name="Abouelleil A."/>
            <person name="Alvarado L."/>
            <person name="Arachchi H.M."/>
            <person name="Berlin A."/>
            <person name="Chapman S.B."/>
            <person name="Gearin G."/>
            <person name="Goldberg J."/>
            <person name="Griggs A."/>
            <person name="Gujja S."/>
            <person name="Hansen M."/>
            <person name="Heiman D."/>
            <person name="Howarth C."/>
            <person name="Larimer J."/>
            <person name="Lui A."/>
            <person name="MacDonald P.J.P."/>
            <person name="McCowen C."/>
            <person name="Montmayeur A."/>
            <person name="Murphy C."/>
            <person name="Neiman D."/>
            <person name="Pearson M."/>
            <person name="Priest M."/>
            <person name="Roberts A."/>
            <person name="Saif S."/>
            <person name="Shea T."/>
            <person name="Sisk P."/>
            <person name="Stolte C."/>
            <person name="Sykes S."/>
            <person name="Wortman J."/>
            <person name="Nusbaum C."/>
            <person name="Birren B."/>
        </authorList>
    </citation>
    <scope>NUCLEOTIDE SEQUENCE [LARGE SCALE GENOMIC DNA]</scope>
    <source>
        <strain evidence="1 2">Pm136co</strain>
    </source>
</reference>
<dbReference type="EMBL" id="AIMH01000019">
    <property type="protein sequence ID" value="EJF98052.1"/>
    <property type="molecule type" value="Genomic_DNA"/>
</dbReference>
<protein>
    <recommendedName>
        <fullName evidence="3">Phage related protein</fullName>
    </recommendedName>
</protein>
<evidence type="ECO:0000313" key="1">
    <source>
        <dbReference type="EMBL" id="EJF98052.1"/>
    </source>
</evidence>
<dbReference type="RefSeq" id="WP_004866343.1">
    <property type="nucleotide sequence ID" value="NZ_JH725044.1"/>
</dbReference>
<gene>
    <name evidence="1" type="ORF">MEI_00974</name>
</gene>
<evidence type="ECO:0008006" key="3">
    <source>
        <dbReference type="Google" id="ProtNLM"/>
    </source>
</evidence>
<accession>A0ABP2QT39</accession>